<keyword evidence="3" id="KW-1185">Reference proteome</keyword>
<organism evidence="2 3">
    <name type="scientific">Ferrimonas gelatinilytica</name>
    <dbReference type="NCBI Taxonomy" id="1255257"/>
    <lineage>
        <taxon>Bacteria</taxon>
        <taxon>Pseudomonadati</taxon>
        <taxon>Pseudomonadota</taxon>
        <taxon>Gammaproteobacteria</taxon>
        <taxon>Alteromonadales</taxon>
        <taxon>Ferrimonadaceae</taxon>
        <taxon>Ferrimonas</taxon>
    </lineage>
</organism>
<keyword evidence="1" id="KW-0472">Membrane</keyword>
<proteinExistence type="predicted"/>
<protein>
    <submittedName>
        <fullName evidence="2">DUF2065 domain-containing protein</fullName>
    </submittedName>
</protein>
<dbReference type="EMBL" id="BAABLF010000007">
    <property type="protein sequence ID" value="GAA5189844.1"/>
    <property type="molecule type" value="Genomic_DNA"/>
</dbReference>
<dbReference type="Proteomes" id="UP001501600">
    <property type="component" value="Unassembled WGS sequence"/>
</dbReference>
<gene>
    <name evidence="2" type="ORF">GCM10025772_13170</name>
</gene>
<reference evidence="3" key="1">
    <citation type="journal article" date="2019" name="Int. J. Syst. Evol. Microbiol.">
        <title>The Global Catalogue of Microorganisms (GCM) 10K type strain sequencing project: providing services to taxonomists for standard genome sequencing and annotation.</title>
        <authorList>
            <consortium name="The Broad Institute Genomics Platform"/>
            <consortium name="The Broad Institute Genome Sequencing Center for Infectious Disease"/>
            <person name="Wu L."/>
            <person name="Ma J."/>
        </authorList>
    </citation>
    <scope>NUCLEOTIDE SEQUENCE [LARGE SCALE GENOMIC DNA]</scope>
    <source>
        <strain evidence="3">JCM 18720</strain>
    </source>
</reference>
<dbReference type="PANTHER" id="PTHR38602">
    <property type="entry name" value="INNER MEMBRANE PROTEIN-RELATED"/>
    <property type="match status" value="1"/>
</dbReference>
<comment type="caution">
    <text evidence="2">The sequence shown here is derived from an EMBL/GenBank/DDBJ whole genome shotgun (WGS) entry which is preliminary data.</text>
</comment>
<accession>A0ABP9S2V8</accession>
<keyword evidence="1" id="KW-1133">Transmembrane helix</keyword>
<dbReference type="InterPro" id="IPR019201">
    <property type="entry name" value="DUF2065"/>
</dbReference>
<keyword evidence="1" id="KW-0812">Transmembrane</keyword>
<name>A0ABP9S2V8_9GAMM</name>
<dbReference type="RefSeq" id="WP_345316256.1">
    <property type="nucleotide sequence ID" value="NZ_BAABLF010000007.1"/>
</dbReference>
<dbReference type="Pfam" id="PF09838">
    <property type="entry name" value="DUF2065"/>
    <property type="match status" value="1"/>
</dbReference>
<evidence type="ECO:0000256" key="1">
    <source>
        <dbReference type="SAM" id="Phobius"/>
    </source>
</evidence>
<feature type="transmembrane region" description="Helical" evidence="1">
    <location>
        <begin position="43"/>
        <end position="60"/>
    </location>
</feature>
<dbReference type="PANTHER" id="PTHR38602:SF1">
    <property type="entry name" value="INNER MEMBRANE PROTEIN"/>
    <property type="match status" value="1"/>
</dbReference>
<sequence length="61" mass="6754">MSCWIWGLAVVLLLEGVGPLLFPEQWRRMVLNLSALEAPVLRRVGGALVTAALVLFYIFSP</sequence>
<evidence type="ECO:0000313" key="2">
    <source>
        <dbReference type="EMBL" id="GAA5189844.1"/>
    </source>
</evidence>
<evidence type="ECO:0000313" key="3">
    <source>
        <dbReference type="Proteomes" id="UP001501600"/>
    </source>
</evidence>